<dbReference type="EMBL" id="VTWT01000001">
    <property type="protein sequence ID" value="KAA9345861.1"/>
    <property type="molecule type" value="Genomic_DNA"/>
</dbReference>
<evidence type="ECO:0008006" key="3">
    <source>
        <dbReference type="Google" id="ProtNLM"/>
    </source>
</evidence>
<evidence type="ECO:0000313" key="2">
    <source>
        <dbReference type="Proteomes" id="UP000326570"/>
    </source>
</evidence>
<protein>
    <recommendedName>
        <fullName evidence="3">STAS/SEC14 domain-containing protein</fullName>
    </recommendedName>
</protein>
<dbReference type="RefSeq" id="WP_150902004.1">
    <property type="nucleotide sequence ID" value="NZ_VTWT01000001.1"/>
</dbReference>
<comment type="caution">
    <text evidence="1">The sequence shown here is derived from an EMBL/GenBank/DDBJ whole genome shotgun (WGS) entry which is preliminary data.</text>
</comment>
<proteinExistence type="predicted"/>
<dbReference type="AlphaFoldDB" id="A0A5N1J4N3"/>
<dbReference type="Proteomes" id="UP000326570">
    <property type="component" value="Unassembled WGS sequence"/>
</dbReference>
<name>A0A5N1J4N3_9BACT</name>
<reference evidence="1 2" key="1">
    <citation type="submission" date="2019-09" db="EMBL/GenBank/DDBJ databases">
        <title>Genome sequence of Adhaeribacter sp. M2.</title>
        <authorList>
            <person name="Srinivasan S."/>
        </authorList>
    </citation>
    <scope>NUCLEOTIDE SEQUENCE [LARGE SCALE GENOMIC DNA]</scope>
    <source>
        <strain evidence="1 2">M2</strain>
    </source>
</reference>
<gene>
    <name evidence="1" type="ORF">F0P94_01905</name>
</gene>
<accession>A0A5N1J4N3</accession>
<organism evidence="1 2">
    <name type="scientific">Adhaeribacter soli</name>
    <dbReference type="NCBI Taxonomy" id="2607655"/>
    <lineage>
        <taxon>Bacteria</taxon>
        <taxon>Pseudomonadati</taxon>
        <taxon>Bacteroidota</taxon>
        <taxon>Cytophagia</taxon>
        <taxon>Cytophagales</taxon>
        <taxon>Hymenobacteraceae</taxon>
        <taxon>Adhaeribacter</taxon>
    </lineage>
</organism>
<evidence type="ECO:0000313" key="1">
    <source>
        <dbReference type="EMBL" id="KAA9345861.1"/>
    </source>
</evidence>
<sequence>MAPKFSFNLPYTLTFENKPGYLLAKVSGEADSLEIPRQFWKEITAEVDKRKPMSLLVWEDFQTMVSTQELFTLVSELCEYKQFQGLRVAFVDEHFEQLNRNKLGEMIATNRGFTCWVCARLEEAEQWLQNS</sequence>
<keyword evidence="2" id="KW-1185">Reference proteome</keyword>